<feature type="non-terminal residue" evidence="2">
    <location>
        <position position="207"/>
    </location>
</feature>
<accession>A0ABN8SB48</accession>
<sequence length="207" mass="24819">MIEKNFINSHLGIKFKSFIDGKCRVWFQAKQVAQILGYKNTDHALKRHVRKYCLFVDEAGFYELVFRSKLPAAKMFREWVFTKVLPSIRKYGYYKTMDTRIKQRVIFEGKKYYKHPVFSNYAARKNGEVINVKTKKIIKMMNNGLGYLFFDICDKKLEKPKKYLQHRFVYEVFKGPIPRCFEIDHQNSIRSDNRIKNLQLLTHKQNI</sequence>
<gene>
    <name evidence="2" type="ORF">PEVE_00018917</name>
</gene>
<feature type="domain" description="Bro-N" evidence="1">
    <location>
        <begin position="4"/>
        <end position="92"/>
    </location>
</feature>
<dbReference type="InterPro" id="IPR044925">
    <property type="entry name" value="His-Me_finger_sf"/>
</dbReference>
<evidence type="ECO:0000313" key="3">
    <source>
        <dbReference type="Proteomes" id="UP001159427"/>
    </source>
</evidence>
<keyword evidence="3" id="KW-1185">Reference proteome</keyword>
<name>A0ABN8SB48_9CNID</name>
<dbReference type="SUPFAM" id="SSF54060">
    <property type="entry name" value="His-Me finger endonucleases"/>
    <property type="match status" value="1"/>
</dbReference>
<dbReference type="PANTHER" id="PTHR36180:SF2">
    <property type="entry name" value="BRO FAMILY PROTEIN"/>
    <property type="match status" value="1"/>
</dbReference>
<proteinExistence type="predicted"/>
<dbReference type="PROSITE" id="PS51750">
    <property type="entry name" value="BRO_N"/>
    <property type="match status" value="1"/>
</dbReference>
<dbReference type="PANTHER" id="PTHR36180">
    <property type="entry name" value="DNA-BINDING PROTEIN-RELATED-RELATED"/>
    <property type="match status" value="1"/>
</dbReference>
<protein>
    <recommendedName>
        <fullName evidence="1">Bro-N domain-containing protein</fullName>
    </recommendedName>
</protein>
<dbReference type="InterPro" id="IPR003497">
    <property type="entry name" value="BRO_N_domain"/>
</dbReference>
<evidence type="ECO:0000313" key="2">
    <source>
        <dbReference type="EMBL" id="CAH3188932.1"/>
    </source>
</evidence>
<organism evidence="2 3">
    <name type="scientific">Porites evermanni</name>
    <dbReference type="NCBI Taxonomy" id="104178"/>
    <lineage>
        <taxon>Eukaryota</taxon>
        <taxon>Metazoa</taxon>
        <taxon>Cnidaria</taxon>
        <taxon>Anthozoa</taxon>
        <taxon>Hexacorallia</taxon>
        <taxon>Scleractinia</taxon>
        <taxon>Fungiina</taxon>
        <taxon>Poritidae</taxon>
        <taxon>Porites</taxon>
    </lineage>
</organism>
<dbReference type="Pfam" id="PF13392">
    <property type="entry name" value="HNH_3"/>
    <property type="match status" value="1"/>
</dbReference>
<dbReference type="InterPro" id="IPR003615">
    <property type="entry name" value="HNH_nuc"/>
</dbReference>
<dbReference type="Gene3D" id="3.90.75.20">
    <property type="match status" value="1"/>
</dbReference>
<reference evidence="2 3" key="1">
    <citation type="submission" date="2022-05" db="EMBL/GenBank/DDBJ databases">
        <authorList>
            <consortium name="Genoscope - CEA"/>
            <person name="William W."/>
        </authorList>
    </citation>
    <scope>NUCLEOTIDE SEQUENCE [LARGE SCALE GENOMIC DNA]</scope>
</reference>
<dbReference type="Proteomes" id="UP001159427">
    <property type="component" value="Unassembled WGS sequence"/>
</dbReference>
<dbReference type="Pfam" id="PF02498">
    <property type="entry name" value="Bro-N"/>
    <property type="match status" value="1"/>
</dbReference>
<dbReference type="EMBL" id="CALNXI010002561">
    <property type="protein sequence ID" value="CAH3188932.1"/>
    <property type="molecule type" value="Genomic_DNA"/>
</dbReference>
<evidence type="ECO:0000259" key="1">
    <source>
        <dbReference type="PROSITE" id="PS51750"/>
    </source>
</evidence>
<comment type="caution">
    <text evidence="2">The sequence shown here is derived from an EMBL/GenBank/DDBJ whole genome shotgun (WGS) entry which is preliminary data.</text>
</comment>
<dbReference type="SMART" id="SM01040">
    <property type="entry name" value="Bro-N"/>
    <property type="match status" value="1"/>
</dbReference>